<keyword evidence="3" id="KW-1185">Reference proteome</keyword>
<organism evidence="2 3">
    <name type="scientific">Alkaliphilus oremlandii (strain OhILAs)</name>
    <name type="common">Clostridium oremlandii (strain OhILAs)</name>
    <dbReference type="NCBI Taxonomy" id="350688"/>
    <lineage>
        <taxon>Bacteria</taxon>
        <taxon>Bacillati</taxon>
        <taxon>Bacillota</taxon>
        <taxon>Clostridia</taxon>
        <taxon>Peptostreptococcales</taxon>
        <taxon>Natronincolaceae</taxon>
        <taxon>Alkaliphilus</taxon>
    </lineage>
</organism>
<proteinExistence type="predicted"/>
<dbReference type="KEGG" id="aoe:Clos_1333"/>
<dbReference type="HOGENOM" id="CLU_2490939_0_0_9"/>
<dbReference type="EMBL" id="CP000853">
    <property type="protein sequence ID" value="ABW18878.1"/>
    <property type="molecule type" value="Genomic_DNA"/>
</dbReference>
<sequence>MKLQELAEEIQEDLQEGNLNFIIYKVGRQWKYEIYDSYEDDVNEEAQKKFFTIKNRIDDEAIIINGKKDFDFYDVKYIQQRIKDLI</sequence>
<protein>
    <recommendedName>
        <fullName evidence="1">Large polyvalent-protein-associated domain-containing protein</fullName>
    </recommendedName>
</protein>
<reference evidence="3" key="1">
    <citation type="submission" date="2007-10" db="EMBL/GenBank/DDBJ databases">
        <title>Complete genome of Alkaliphilus oremlandii OhILAs.</title>
        <authorList>
            <person name="Copeland A."/>
            <person name="Lucas S."/>
            <person name="Lapidus A."/>
            <person name="Barry K."/>
            <person name="Detter J.C."/>
            <person name="Glavina del Rio T."/>
            <person name="Hammon N."/>
            <person name="Israni S."/>
            <person name="Dalin E."/>
            <person name="Tice H."/>
            <person name="Pitluck S."/>
            <person name="Chain P."/>
            <person name="Malfatti S."/>
            <person name="Shin M."/>
            <person name="Vergez L."/>
            <person name="Schmutz J."/>
            <person name="Larimer F."/>
            <person name="Land M."/>
            <person name="Hauser L."/>
            <person name="Kyrpides N."/>
            <person name="Mikhailova N."/>
            <person name="Stolz J.F."/>
            <person name="Dawson A."/>
            <person name="Fisher E."/>
            <person name="Crable B."/>
            <person name="Perera E."/>
            <person name="Lisak J."/>
            <person name="Ranganathan M."/>
            <person name="Basu P."/>
            <person name="Richardson P."/>
        </authorList>
    </citation>
    <scope>NUCLEOTIDE SEQUENCE [LARGE SCALE GENOMIC DNA]</scope>
    <source>
        <strain evidence="3">OhILAs</strain>
    </source>
</reference>
<dbReference type="Pfam" id="PF18828">
    <property type="entry name" value="LPD15"/>
    <property type="match status" value="1"/>
</dbReference>
<evidence type="ECO:0000259" key="1">
    <source>
        <dbReference type="Pfam" id="PF18828"/>
    </source>
</evidence>
<name>A8MGZ1_ALKOO</name>
<dbReference type="Proteomes" id="UP000000269">
    <property type="component" value="Chromosome"/>
</dbReference>
<dbReference type="RefSeq" id="WP_012159190.1">
    <property type="nucleotide sequence ID" value="NC_009922.1"/>
</dbReference>
<dbReference type="STRING" id="350688.Clos_1333"/>
<gene>
    <name evidence="2" type="ordered locus">Clos_1333</name>
</gene>
<evidence type="ECO:0000313" key="2">
    <source>
        <dbReference type="EMBL" id="ABW18878.1"/>
    </source>
</evidence>
<evidence type="ECO:0000313" key="3">
    <source>
        <dbReference type="Proteomes" id="UP000000269"/>
    </source>
</evidence>
<dbReference type="InterPro" id="IPR040512">
    <property type="entry name" value="LPD15"/>
</dbReference>
<accession>A8MGZ1</accession>
<dbReference type="OrthoDB" id="1956113at2"/>
<feature type="domain" description="Large polyvalent-protein-associated" evidence="1">
    <location>
        <begin position="1"/>
        <end position="84"/>
    </location>
</feature>
<dbReference type="AlphaFoldDB" id="A8MGZ1"/>